<sequence>MIKLKSRRNKMPAMMLSPMIDMMFLLLIFFIVSTMQMTELKTIPVKLPVATEAVIQNTAKFTVTIKDDGAYWLADKVISKQELINKAREEQKKDEKFHIVIRADENVQYKAVIGLLDSFKKAGVSRVGLATEKDTKK</sequence>
<comment type="subcellular location">
    <subcellularLocation>
        <location evidence="1">Cell membrane</location>
        <topology evidence="1">Single-pass membrane protein</topology>
    </subcellularLocation>
    <subcellularLocation>
        <location evidence="7">Cell membrane</location>
        <topology evidence="7">Single-pass type II membrane protein</topology>
    </subcellularLocation>
</comment>
<keyword evidence="4 7" id="KW-0812">Transmembrane</keyword>
<organism evidence="8 9">
    <name type="scientific">Succiniclasticum ruminis DSM 9236</name>
    <dbReference type="NCBI Taxonomy" id="1123323"/>
    <lineage>
        <taxon>Bacteria</taxon>
        <taxon>Bacillati</taxon>
        <taxon>Bacillota</taxon>
        <taxon>Negativicutes</taxon>
        <taxon>Acidaminococcales</taxon>
        <taxon>Acidaminococcaceae</taxon>
        <taxon>Succiniclasticum</taxon>
    </lineage>
</organism>
<dbReference type="GO" id="GO:0015031">
    <property type="term" value="P:protein transport"/>
    <property type="evidence" value="ECO:0007669"/>
    <property type="project" value="UniProtKB-KW"/>
</dbReference>
<dbReference type="AlphaFoldDB" id="A0A1I1XWP0"/>
<keyword evidence="7" id="KW-0813">Transport</keyword>
<keyword evidence="9" id="KW-1185">Reference proteome</keyword>
<evidence type="ECO:0000313" key="8">
    <source>
        <dbReference type="EMBL" id="SFE09920.1"/>
    </source>
</evidence>
<dbReference type="PANTHER" id="PTHR30558">
    <property type="entry name" value="EXBD MEMBRANE COMPONENT OF PMF-DRIVEN MACROMOLECULE IMPORT SYSTEM"/>
    <property type="match status" value="1"/>
</dbReference>
<dbReference type="InterPro" id="IPR003400">
    <property type="entry name" value="ExbD"/>
</dbReference>
<evidence type="ECO:0000256" key="7">
    <source>
        <dbReference type="RuleBase" id="RU003879"/>
    </source>
</evidence>
<gene>
    <name evidence="8" type="ORF">SAMN05216245_101388</name>
</gene>
<accession>A0A1I1XWP0</accession>
<dbReference type="Pfam" id="PF02472">
    <property type="entry name" value="ExbD"/>
    <property type="match status" value="1"/>
</dbReference>
<dbReference type="Gene3D" id="3.30.420.270">
    <property type="match status" value="1"/>
</dbReference>
<evidence type="ECO:0000256" key="6">
    <source>
        <dbReference type="ARBA" id="ARBA00023136"/>
    </source>
</evidence>
<protein>
    <submittedName>
        <fullName evidence="8">Biopolymer transport protein ExbD</fullName>
    </submittedName>
</protein>
<keyword evidence="7" id="KW-0653">Protein transport</keyword>
<dbReference type="EMBL" id="FONL01000001">
    <property type="protein sequence ID" value="SFE09920.1"/>
    <property type="molecule type" value="Genomic_DNA"/>
</dbReference>
<keyword evidence="5" id="KW-1133">Transmembrane helix</keyword>
<keyword evidence="6" id="KW-0472">Membrane</keyword>
<evidence type="ECO:0000256" key="5">
    <source>
        <dbReference type="ARBA" id="ARBA00022989"/>
    </source>
</evidence>
<dbReference type="GO" id="GO:0005886">
    <property type="term" value="C:plasma membrane"/>
    <property type="evidence" value="ECO:0007669"/>
    <property type="project" value="UniProtKB-SubCell"/>
</dbReference>
<dbReference type="GO" id="GO:0022857">
    <property type="term" value="F:transmembrane transporter activity"/>
    <property type="evidence" value="ECO:0007669"/>
    <property type="project" value="InterPro"/>
</dbReference>
<evidence type="ECO:0000256" key="1">
    <source>
        <dbReference type="ARBA" id="ARBA00004162"/>
    </source>
</evidence>
<proteinExistence type="inferred from homology"/>
<keyword evidence="3" id="KW-1003">Cell membrane</keyword>
<evidence type="ECO:0000256" key="2">
    <source>
        <dbReference type="ARBA" id="ARBA00005811"/>
    </source>
</evidence>
<evidence type="ECO:0000256" key="3">
    <source>
        <dbReference type="ARBA" id="ARBA00022475"/>
    </source>
</evidence>
<comment type="similarity">
    <text evidence="2 7">Belongs to the ExbD/TolR family.</text>
</comment>
<dbReference type="STRING" id="1123323.SAMN05216245_101388"/>
<name>A0A1I1XWP0_9FIRM</name>
<dbReference type="RefSeq" id="WP_093912560.1">
    <property type="nucleotide sequence ID" value="NZ_FONL01000001.1"/>
</dbReference>
<dbReference type="OrthoDB" id="287326at2"/>
<evidence type="ECO:0000256" key="4">
    <source>
        <dbReference type="ARBA" id="ARBA00022692"/>
    </source>
</evidence>
<evidence type="ECO:0000313" key="9">
    <source>
        <dbReference type="Proteomes" id="UP000198896"/>
    </source>
</evidence>
<reference evidence="8 9" key="1">
    <citation type="submission" date="2016-10" db="EMBL/GenBank/DDBJ databases">
        <authorList>
            <person name="de Groot N.N."/>
        </authorList>
    </citation>
    <scope>NUCLEOTIDE SEQUENCE [LARGE SCALE GENOMIC DNA]</scope>
    <source>
        <strain evidence="8 9">DSM 9236</strain>
    </source>
</reference>
<dbReference type="Proteomes" id="UP000198896">
    <property type="component" value="Unassembled WGS sequence"/>
</dbReference>